<feature type="compositionally biased region" description="Basic and acidic residues" evidence="2">
    <location>
        <begin position="145"/>
        <end position="155"/>
    </location>
</feature>
<dbReference type="SUPFAM" id="SSF46955">
    <property type="entry name" value="Putative DNA-binding domain"/>
    <property type="match status" value="1"/>
</dbReference>
<comment type="caution">
    <text evidence="4">The sequence shown here is derived from an EMBL/GenBank/DDBJ whole genome shotgun (WGS) entry which is preliminary data.</text>
</comment>
<feature type="region of interest" description="Disordered" evidence="2">
    <location>
        <begin position="143"/>
        <end position="166"/>
    </location>
</feature>
<evidence type="ECO:0000256" key="1">
    <source>
        <dbReference type="ARBA" id="ARBA00023125"/>
    </source>
</evidence>
<evidence type="ECO:0000256" key="2">
    <source>
        <dbReference type="SAM" id="MobiDB-lite"/>
    </source>
</evidence>
<name>A0ABQ4I2F8_9ACTN</name>
<dbReference type="Pfam" id="PF13411">
    <property type="entry name" value="MerR_1"/>
    <property type="match status" value="1"/>
</dbReference>
<dbReference type="SMART" id="SM00422">
    <property type="entry name" value="HTH_MERR"/>
    <property type="match status" value="1"/>
</dbReference>
<protein>
    <recommendedName>
        <fullName evidence="3">HTH merR-type domain-containing protein</fullName>
    </recommendedName>
</protein>
<dbReference type="InterPro" id="IPR009061">
    <property type="entry name" value="DNA-bd_dom_put_sf"/>
</dbReference>
<evidence type="ECO:0000313" key="4">
    <source>
        <dbReference type="EMBL" id="GIJ12074.1"/>
    </source>
</evidence>
<dbReference type="PRINTS" id="PR00040">
    <property type="entry name" value="HTHMERR"/>
</dbReference>
<dbReference type="RefSeq" id="WP_204013065.1">
    <property type="nucleotide sequence ID" value="NZ_BOOZ01000043.1"/>
</dbReference>
<dbReference type="Gene3D" id="1.10.1660.10">
    <property type="match status" value="1"/>
</dbReference>
<keyword evidence="5" id="KW-1185">Reference proteome</keyword>
<sequence>MSIGQTAAALGLTTSTLRYYDERGLVPPAERRGGHRMYGTEQLRRAALVQLMHGLGIPLSTAGVLLDAPEETWRTVVRDRIAEVDDLIARAQAARCLLGHALECPSPRPAQRCPELIHALDELIAGTPANQFAAADTCGCGSPRARRDGHARSDVSNDGPRTLWHS</sequence>
<dbReference type="PANTHER" id="PTHR30204:SF97">
    <property type="entry name" value="MERR FAMILY REGULATORY PROTEIN"/>
    <property type="match status" value="1"/>
</dbReference>
<dbReference type="InterPro" id="IPR047057">
    <property type="entry name" value="MerR_fam"/>
</dbReference>
<accession>A0ABQ4I2F8</accession>
<organism evidence="4 5">
    <name type="scientific">Micromonospora andamanensis</name>
    <dbReference type="NCBI Taxonomy" id="1287068"/>
    <lineage>
        <taxon>Bacteria</taxon>
        <taxon>Bacillati</taxon>
        <taxon>Actinomycetota</taxon>
        <taxon>Actinomycetes</taxon>
        <taxon>Micromonosporales</taxon>
        <taxon>Micromonosporaceae</taxon>
        <taxon>Micromonospora</taxon>
    </lineage>
</organism>
<dbReference type="InterPro" id="IPR000551">
    <property type="entry name" value="MerR-type_HTH_dom"/>
</dbReference>
<dbReference type="PROSITE" id="PS50937">
    <property type="entry name" value="HTH_MERR_2"/>
    <property type="match status" value="1"/>
</dbReference>
<reference evidence="4 5" key="1">
    <citation type="submission" date="2021-01" db="EMBL/GenBank/DDBJ databases">
        <title>Whole genome shotgun sequence of Verrucosispora andamanensis NBRC 109075.</title>
        <authorList>
            <person name="Komaki H."/>
            <person name="Tamura T."/>
        </authorList>
    </citation>
    <scope>NUCLEOTIDE SEQUENCE [LARGE SCALE GENOMIC DNA]</scope>
    <source>
        <strain evidence="4 5">NBRC 109075</strain>
    </source>
</reference>
<dbReference type="Proteomes" id="UP000647017">
    <property type="component" value="Unassembled WGS sequence"/>
</dbReference>
<proteinExistence type="predicted"/>
<dbReference type="PANTHER" id="PTHR30204">
    <property type="entry name" value="REDOX-CYCLING DRUG-SENSING TRANSCRIPTIONAL ACTIVATOR SOXR"/>
    <property type="match status" value="1"/>
</dbReference>
<dbReference type="EMBL" id="BOOZ01000043">
    <property type="protein sequence ID" value="GIJ12074.1"/>
    <property type="molecule type" value="Genomic_DNA"/>
</dbReference>
<evidence type="ECO:0000313" key="5">
    <source>
        <dbReference type="Proteomes" id="UP000647017"/>
    </source>
</evidence>
<keyword evidence="1" id="KW-0238">DNA-binding</keyword>
<gene>
    <name evidence="4" type="ORF">Van01_52880</name>
</gene>
<feature type="domain" description="HTH merR-type" evidence="3">
    <location>
        <begin position="1"/>
        <end position="68"/>
    </location>
</feature>
<evidence type="ECO:0000259" key="3">
    <source>
        <dbReference type="PROSITE" id="PS50937"/>
    </source>
</evidence>